<keyword evidence="3" id="KW-0808">Transferase</keyword>
<comment type="similarity">
    <text evidence="1">Belongs to the protein kinase superfamily. CMGC Ser/Thr protein kinase family. MAP kinase subfamily.</text>
</comment>
<dbReference type="FunFam" id="3.30.200.20:FF:000545">
    <property type="entry name" value="CMGC family protein kinase"/>
    <property type="match status" value="1"/>
</dbReference>
<dbReference type="AlphaFoldDB" id="A0AAV1CN09"/>
<dbReference type="InterPro" id="IPR008271">
    <property type="entry name" value="Ser/Thr_kinase_AS"/>
</dbReference>
<evidence type="ECO:0000256" key="7">
    <source>
        <dbReference type="PROSITE-ProRule" id="PRU10141"/>
    </source>
</evidence>
<feature type="domain" description="Protein kinase" evidence="9">
    <location>
        <begin position="4"/>
        <end position="289"/>
    </location>
</feature>
<dbReference type="InterPro" id="IPR000719">
    <property type="entry name" value="Prot_kinase_dom"/>
</dbReference>
<dbReference type="Gene3D" id="1.10.510.10">
    <property type="entry name" value="Transferase(Phosphotransferase) domain 1"/>
    <property type="match status" value="1"/>
</dbReference>
<dbReference type="InterPro" id="IPR050117">
    <property type="entry name" value="MAPK"/>
</dbReference>
<dbReference type="EMBL" id="OX459119">
    <property type="protein sequence ID" value="CAI9096528.1"/>
    <property type="molecule type" value="Genomic_DNA"/>
</dbReference>
<dbReference type="SUPFAM" id="SSF56112">
    <property type="entry name" value="Protein kinase-like (PK-like)"/>
    <property type="match status" value="1"/>
</dbReference>
<gene>
    <name evidence="10" type="ORF">OLC1_LOCUS7264</name>
</gene>
<evidence type="ECO:0000256" key="1">
    <source>
        <dbReference type="ARBA" id="ARBA00008832"/>
    </source>
</evidence>
<protein>
    <submittedName>
        <fullName evidence="10">OLC1v1032698C1</fullName>
    </submittedName>
</protein>
<evidence type="ECO:0000313" key="11">
    <source>
        <dbReference type="Proteomes" id="UP001161247"/>
    </source>
</evidence>
<dbReference type="FunFam" id="1.10.510.10:FF:000624">
    <property type="entry name" value="Mitogen-activated protein kinase"/>
    <property type="match status" value="1"/>
</dbReference>
<accession>A0AAV1CN09</accession>
<evidence type="ECO:0000256" key="3">
    <source>
        <dbReference type="ARBA" id="ARBA00022679"/>
    </source>
</evidence>
<sequence length="397" mass="45768">MERYTKIEEVGRGGFGVVWKAKNKQTGEIVAIKMVTNKRFETWEECINLREVKSLRRMNHPNIVKLKEVIKEQGTLYFVFEYLDFNLLHLIEHKKRTGATSFPESLVRDWCFRVFQGLAHMHERGYFHRDLKPENLLLSEGRVIKIADMGLAREIDSQPPYTEYVMTRWYRPPEVILNSPDYGPAVDMWSMGAIMAELFTLFPLFDGLDEADQMYKICCVLGTPTEKDWPEGIRPAKILNYKFPQCEGIYLPGLIPSACPDAINLIQSLCSWDPCKRPTPAQALKHPFFRSCYRVPAPLPEQKYSIKSNLKKQHPIQRPVNVKNDVVSDADNKFTKLAIYNGFGKPSQPLQNPLPQSTTTVLMEMINRWNNQKSNMCAGRSEVMLPHKKIDLPLSLC</sequence>
<keyword evidence="6 7" id="KW-0067">ATP-binding</keyword>
<dbReference type="InterPro" id="IPR011009">
    <property type="entry name" value="Kinase-like_dom_sf"/>
</dbReference>
<dbReference type="PROSITE" id="PS00108">
    <property type="entry name" value="PROTEIN_KINASE_ST"/>
    <property type="match status" value="1"/>
</dbReference>
<evidence type="ECO:0000256" key="8">
    <source>
        <dbReference type="RuleBase" id="RU000304"/>
    </source>
</evidence>
<reference evidence="10" key="1">
    <citation type="submission" date="2023-03" db="EMBL/GenBank/DDBJ databases">
        <authorList>
            <person name="Julca I."/>
        </authorList>
    </citation>
    <scope>NUCLEOTIDE SEQUENCE</scope>
</reference>
<dbReference type="PROSITE" id="PS00107">
    <property type="entry name" value="PROTEIN_KINASE_ATP"/>
    <property type="match status" value="1"/>
</dbReference>
<evidence type="ECO:0000256" key="5">
    <source>
        <dbReference type="ARBA" id="ARBA00022777"/>
    </source>
</evidence>
<dbReference type="GO" id="GO:0004674">
    <property type="term" value="F:protein serine/threonine kinase activity"/>
    <property type="evidence" value="ECO:0007669"/>
    <property type="project" value="UniProtKB-KW"/>
</dbReference>
<dbReference type="PANTHER" id="PTHR24055">
    <property type="entry name" value="MITOGEN-ACTIVATED PROTEIN KINASE"/>
    <property type="match status" value="1"/>
</dbReference>
<proteinExistence type="inferred from homology"/>
<evidence type="ECO:0000256" key="6">
    <source>
        <dbReference type="ARBA" id="ARBA00022840"/>
    </source>
</evidence>
<dbReference type="CDD" id="cd07830">
    <property type="entry name" value="STKc_MAK_like"/>
    <property type="match status" value="1"/>
</dbReference>
<dbReference type="PROSITE" id="PS50011">
    <property type="entry name" value="PROTEIN_KINASE_DOM"/>
    <property type="match status" value="1"/>
</dbReference>
<keyword evidence="11" id="KW-1185">Reference proteome</keyword>
<dbReference type="Gene3D" id="3.30.200.20">
    <property type="entry name" value="Phosphorylase Kinase, domain 1"/>
    <property type="match status" value="1"/>
</dbReference>
<evidence type="ECO:0000256" key="4">
    <source>
        <dbReference type="ARBA" id="ARBA00022741"/>
    </source>
</evidence>
<evidence type="ECO:0000256" key="2">
    <source>
        <dbReference type="ARBA" id="ARBA00022527"/>
    </source>
</evidence>
<organism evidence="10 11">
    <name type="scientific">Oldenlandia corymbosa var. corymbosa</name>
    <dbReference type="NCBI Taxonomy" id="529605"/>
    <lineage>
        <taxon>Eukaryota</taxon>
        <taxon>Viridiplantae</taxon>
        <taxon>Streptophyta</taxon>
        <taxon>Embryophyta</taxon>
        <taxon>Tracheophyta</taxon>
        <taxon>Spermatophyta</taxon>
        <taxon>Magnoliopsida</taxon>
        <taxon>eudicotyledons</taxon>
        <taxon>Gunneridae</taxon>
        <taxon>Pentapetalae</taxon>
        <taxon>asterids</taxon>
        <taxon>lamiids</taxon>
        <taxon>Gentianales</taxon>
        <taxon>Rubiaceae</taxon>
        <taxon>Rubioideae</taxon>
        <taxon>Spermacoceae</taxon>
        <taxon>Hedyotis-Oldenlandia complex</taxon>
        <taxon>Oldenlandia</taxon>
    </lineage>
</organism>
<evidence type="ECO:0000259" key="9">
    <source>
        <dbReference type="PROSITE" id="PS50011"/>
    </source>
</evidence>
<dbReference type="InterPro" id="IPR017441">
    <property type="entry name" value="Protein_kinase_ATP_BS"/>
</dbReference>
<dbReference type="Proteomes" id="UP001161247">
    <property type="component" value="Chromosome 2"/>
</dbReference>
<keyword evidence="2 8" id="KW-0723">Serine/threonine-protein kinase</keyword>
<evidence type="ECO:0000313" key="10">
    <source>
        <dbReference type="EMBL" id="CAI9096528.1"/>
    </source>
</evidence>
<dbReference type="Pfam" id="PF00069">
    <property type="entry name" value="Pkinase"/>
    <property type="match status" value="1"/>
</dbReference>
<dbReference type="GO" id="GO:0005524">
    <property type="term" value="F:ATP binding"/>
    <property type="evidence" value="ECO:0007669"/>
    <property type="project" value="UniProtKB-UniRule"/>
</dbReference>
<keyword evidence="5" id="KW-0418">Kinase</keyword>
<keyword evidence="4 7" id="KW-0547">Nucleotide-binding</keyword>
<dbReference type="SMART" id="SM00220">
    <property type="entry name" value="S_TKc"/>
    <property type="match status" value="1"/>
</dbReference>
<name>A0AAV1CN09_OLDCO</name>
<feature type="binding site" evidence="7">
    <location>
        <position position="33"/>
    </location>
    <ligand>
        <name>ATP</name>
        <dbReference type="ChEBI" id="CHEBI:30616"/>
    </ligand>
</feature>